<evidence type="ECO:0000256" key="1">
    <source>
        <dbReference type="SAM" id="Phobius"/>
    </source>
</evidence>
<feature type="signal peptide" evidence="2">
    <location>
        <begin position="1"/>
        <end position="18"/>
    </location>
</feature>
<dbReference type="Proteomes" id="UP000005408">
    <property type="component" value="Unassembled WGS sequence"/>
</dbReference>
<keyword evidence="2" id="KW-0732">Signal</keyword>
<evidence type="ECO:0000313" key="3">
    <source>
        <dbReference type="EnsemblMetazoa" id="G19273.1:cds"/>
    </source>
</evidence>
<dbReference type="EnsemblMetazoa" id="G19273.1">
    <property type="protein sequence ID" value="G19273.1:cds"/>
    <property type="gene ID" value="G19273"/>
</dbReference>
<reference evidence="3" key="1">
    <citation type="submission" date="2022-08" db="UniProtKB">
        <authorList>
            <consortium name="EnsemblMetazoa"/>
        </authorList>
    </citation>
    <scope>IDENTIFICATION</scope>
    <source>
        <strain evidence="3">05x7-T-G4-1.051#20</strain>
    </source>
</reference>
<organism evidence="3 4">
    <name type="scientific">Magallana gigas</name>
    <name type="common">Pacific oyster</name>
    <name type="synonym">Crassostrea gigas</name>
    <dbReference type="NCBI Taxonomy" id="29159"/>
    <lineage>
        <taxon>Eukaryota</taxon>
        <taxon>Metazoa</taxon>
        <taxon>Spiralia</taxon>
        <taxon>Lophotrochozoa</taxon>
        <taxon>Mollusca</taxon>
        <taxon>Bivalvia</taxon>
        <taxon>Autobranchia</taxon>
        <taxon>Pteriomorphia</taxon>
        <taxon>Ostreida</taxon>
        <taxon>Ostreoidea</taxon>
        <taxon>Ostreidae</taxon>
        <taxon>Magallana</taxon>
    </lineage>
</organism>
<accession>A0A8W8JL44</accession>
<dbReference type="OrthoDB" id="10511438at2759"/>
<feature type="chain" id="PRO_5036467139" description="FZ domain-containing protein" evidence="2">
    <location>
        <begin position="19"/>
        <end position="236"/>
    </location>
</feature>
<evidence type="ECO:0000256" key="2">
    <source>
        <dbReference type="SAM" id="SignalP"/>
    </source>
</evidence>
<keyword evidence="4" id="KW-1185">Reference proteome</keyword>
<feature type="transmembrane region" description="Helical" evidence="1">
    <location>
        <begin position="172"/>
        <end position="194"/>
    </location>
</feature>
<keyword evidence="1" id="KW-0472">Membrane</keyword>
<evidence type="ECO:0000313" key="4">
    <source>
        <dbReference type="Proteomes" id="UP000005408"/>
    </source>
</evidence>
<protein>
    <recommendedName>
        <fullName evidence="5">FZ domain-containing protein</fullName>
    </recommendedName>
</protein>
<sequence>MLLYASVLLIATVILSKTEQVYSPFTSTCNAAKLEPEATCPSSRSEWNRRAKQKQCTDVVLSCKKKIALKYHCLINTWKNLTLSVCAVPTYINGFRCPEFNIKGSNIQPHYDTNCSIDIPACPFRYNSQDVYKYRSCYVLNMENSAILNTKPTTKSELETNDGDNFFGVNLRILWCILVLVILPVASAVSFTLYKKHCDHSQVLDATIKNDHKTTTDILSEKSTLFSEKENTMIEI</sequence>
<name>A0A8W8JL44_MAGGI</name>
<proteinExistence type="predicted"/>
<evidence type="ECO:0008006" key="5">
    <source>
        <dbReference type="Google" id="ProtNLM"/>
    </source>
</evidence>
<keyword evidence="1" id="KW-0812">Transmembrane</keyword>
<keyword evidence="1" id="KW-1133">Transmembrane helix</keyword>
<dbReference type="AlphaFoldDB" id="A0A8W8JL44"/>